<protein>
    <submittedName>
        <fullName evidence="1">Uncharacterized protein</fullName>
    </submittedName>
</protein>
<dbReference type="AlphaFoldDB" id="A0A1B8ATL7"/>
<sequence length="346" mass="38175">MAPRLLLFAGAPPSSSLNSESCTITQIDVSFAEFLGLTSQKPTHASLSDIAPWRSLPLKRKPLHTVFSQTHDVSVNLVNQSEFFTTADVSFKEQSQPFEVDGDGDGDAETTLSQFYDHSLALHNPVPSSQLDSFQETTFEETSFEGTSLMTTLAVEGAVDTTESVTSHLSDLEDIPPAPKILALHPQTITLNIIAGIISIAQPRTVTTRWGRTLSLIEILLGDETKTGFAVTFWLEESNAASAKISCLRRQDVVLMQNVALHVFQNKVYGQSLRRGMTKVSLLWRRDGSGLYSTRDLSKRGQMRPQLQKAKKVKDWVLRFVGAAAGIKTRASKARLSWDRPPDDTQ</sequence>
<accession>A0A1B8ATL7</accession>
<proteinExistence type="predicted"/>
<dbReference type="Gene3D" id="2.40.50.140">
    <property type="entry name" value="Nucleic acid-binding proteins"/>
    <property type="match status" value="1"/>
</dbReference>
<keyword evidence="2" id="KW-1185">Reference proteome</keyword>
<organism evidence="1 2">
    <name type="scientific">Fusarium poae</name>
    <dbReference type="NCBI Taxonomy" id="36050"/>
    <lineage>
        <taxon>Eukaryota</taxon>
        <taxon>Fungi</taxon>
        <taxon>Dikarya</taxon>
        <taxon>Ascomycota</taxon>
        <taxon>Pezizomycotina</taxon>
        <taxon>Sordariomycetes</taxon>
        <taxon>Hypocreomycetidae</taxon>
        <taxon>Hypocreales</taxon>
        <taxon>Nectriaceae</taxon>
        <taxon>Fusarium</taxon>
    </lineage>
</organism>
<dbReference type="Proteomes" id="UP000091967">
    <property type="component" value="Unassembled WGS sequence"/>
</dbReference>
<dbReference type="SUPFAM" id="SSF50249">
    <property type="entry name" value="Nucleic acid-binding proteins"/>
    <property type="match status" value="1"/>
</dbReference>
<name>A0A1B8ATL7_FUSPO</name>
<evidence type="ECO:0000313" key="2">
    <source>
        <dbReference type="Proteomes" id="UP000091967"/>
    </source>
</evidence>
<evidence type="ECO:0000313" key="1">
    <source>
        <dbReference type="EMBL" id="OBS23873.1"/>
    </source>
</evidence>
<dbReference type="OMA" id="DIVLLRM"/>
<gene>
    <name evidence="1" type="ORF">FPOA_04421</name>
</gene>
<dbReference type="InterPro" id="IPR012340">
    <property type="entry name" value="NA-bd_OB-fold"/>
</dbReference>
<dbReference type="EMBL" id="LYXU01000002">
    <property type="protein sequence ID" value="OBS23873.1"/>
    <property type="molecule type" value="Genomic_DNA"/>
</dbReference>
<dbReference type="OrthoDB" id="5378679at2759"/>
<comment type="caution">
    <text evidence="1">The sequence shown here is derived from an EMBL/GenBank/DDBJ whole genome shotgun (WGS) entry which is preliminary data.</text>
</comment>
<reference evidence="1 2" key="1">
    <citation type="submission" date="2016-06" db="EMBL/GenBank/DDBJ databases">
        <title>Living apart together: crosstalk between the core and supernumerary genomes in a fungal plant pathogen.</title>
        <authorList>
            <person name="Vanheule A."/>
            <person name="Audenaert K."/>
            <person name="Warris S."/>
            <person name="Van De Geest H."/>
            <person name="Schijlen E."/>
            <person name="Hofte M."/>
            <person name="De Saeger S."/>
            <person name="Haesaert G."/>
            <person name="Waalwijk C."/>
            <person name="Van Der Lee T."/>
        </authorList>
    </citation>
    <scope>NUCLEOTIDE SEQUENCE [LARGE SCALE GENOMIC DNA]</scope>
    <source>
        <strain evidence="1 2">2516</strain>
    </source>
</reference>